<dbReference type="EMBL" id="JACGWV010000001">
    <property type="protein sequence ID" value="MBA8806621.1"/>
    <property type="molecule type" value="Genomic_DNA"/>
</dbReference>
<reference evidence="1 2" key="1">
    <citation type="submission" date="2020-07" db="EMBL/GenBank/DDBJ databases">
        <title>Sequencing the genomes of 1000 actinobacteria strains.</title>
        <authorList>
            <person name="Klenk H.-P."/>
        </authorList>
    </citation>
    <scope>NUCLEOTIDE SEQUENCE [LARGE SCALE GENOMIC DNA]</scope>
    <source>
        <strain evidence="1 2">DSM 44121</strain>
    </source>
</reference>
<comment type="caution">
    <text evidence="1">The sequence shown here is derived from an EMBL/GenBank/DDBJ whole genome shotgun (WGS) entry which is preliminary data.</text>
</comment>
<dbReference type="PANTHER" id="PTHR32011">
    <property type="entry name" value="OS08G0472400 PROTEIN"/>
    <property type="match status" value="1"/>
</dbReference>
<dbReference type="RefSeq" id="WP_182614324.1">
    <property type="nucleotide sequence ID" value="NZ_BAAATF010000002.1"/>
</dbReference>
<gene>
    <name evidence="1" type="ORF">FHX71_000563</name>
</gene>
<accession>A0A7W3PCG2</accession>
<keyword evidence="2" id="KW-1185">Reference proteome</keyword>
<dbReference type="PANTHER" id="PTHR32011:SF2">
    <property type="entry name" value="OS08G0472400 PROTEIN"/>
    <property type="match status" value="1"/>
</dbReference>
<evidence type="ECO:0000313" key="1">
    <source>
        <dbReference type="EMBL" id="MBA8806621.1"/>
    </source>
</evidence>
<proteinExistence type="predicted"/>
<protein>
    <submittedName>
        <fullName evidence="1">Uncharacterized protein</fullName>
    </submittedName>
</protein>
<evidence type="ECO:0000313" key="2">
    <source>
        <dbReference type="Proteomes" id="UP000540568"/>
    </source>
</evidence>
<dbReference type="Proteomes" id="UP000540568">
    <property type="component" value="Unassembled WGS sequence"/>
</dbReference>
<organism evidence="1 2">
    <name type="scientific">Promicromonospora sukumoe</name>
    <dbReference type="NCBI Taxonomy" id="88382"/>
    <lineage>
        <taxon>Bacteria</taxon>
        <taxon>Bacillati</taxon>
        <taxon>Actinomycetota</taxon>
        <taxon>Actinomycetes</taxon>
        <taxon>Micrococcales</taxon>
        <taxon>Promicromonosporaceae</taxon>
        <taxon>Promicromonospora</taxon>
    </lineage>
</organism>
<dbReference type="AlphaFoldDB" id="A0A7W3PCG2"/>
<sequence>MAAGIIDAVSPVAELALRVLRRADLRLGRGLSDDQIADIQATYGFTFNRDHADVLRHATPKVWTDWTGDEQSLRDSLGWPVEGVLSDVANAFWTPAWGERPRTKAAAVDVARRHLAAMPQLVPVYGNRYIPAAPEPSGAPVFSAYQTDVIHYGTDLADYCAHEFLGVSTGRTHHRRIEFWSDLVEGVGGVEFW</sequence>
<name>A0A7W3PCG2_9MICO</name>